<organism evidence="1 2">
    <name type="scientific">Escherichia coli O6:H1 (strain CFT073 / ATCC 700928 / UPEC)</name>
    <dbReference type="NCBI Taxonomy" id="199310"/>
    <lineage>
        <taxon>Bacteria</taxon>
        <taxon>Pseudomonadati</taxon>
        <taxon>Pseudomonadota</taxon>
        <taxon>Gammaproteobacteria</taxon>
        <taxon>Enterobacterales</taxon>
        <taxon>Enterobacteriaceae</taxon>
        <taxon>Escherichia</taxon>
    </lineage>
</organism>
<dbReference type="Proteomes" id="UP000001410">
    <property type="component" value="Chromosome"/>
</dbReference>
<gene>
    <name evidence="1" type="ordered locus">c2521</name>
</gene>
<proteinExistence type="predicted"/>
<reference evidence="1 2" key="1">
    <citation type="journal article" date="2002" name="Proc. Natl. Acad. Sci. U.S.A.">
        <title>Extensive mosaic structure revealed by the complete genome sequence of uropathogenic Escherichia coli.</title>
        <authorList>
            <person name="Welch R.A."/>
            <person name="Burland V."/>
            <person name="Plunkett G.III."/>
            <person name="Redford P."/>
            <person name="Roesch P."/>
            <person name="Rasko D."/>
            <person name="Buckles E.L."/>
            <person name="Liou S.R."/>
            <person name="Boutin A."/>
            <person name="Hackett J."/>
            <person name="Stroud D."/>
            <person name="Mayhew G.F."/>
            <person name="Rose D.J."/>
            <person name="Zhou S."/>
            <person name="Schwartz D.C."/>
            <person name="Perna N.T."/>
            <person name="Mobley H.L."/>
            <person name="Donnenberg M.S."/>
            <person name="Blattner F.R."/>
        </authorList>
    </citation>
    <scope>NUCLEOTIDE SEQUENCE [LARGE SCALE GENOMIC DNA]</scope>
    <source>
        <strain evidence="2">CFT073 / ATCC 700928 / UPEC</strain>
    </source>
</reference>
<dbReference type="KEGG" id="ecc:c2521"/>
<dbReference type="AlphaFoldDB" id="A0A0H2VAW8"/>
<evidence type="ECO:0000313" key="2">
    <source>
        <dbReference type="Proteomes" id="UP000001410"/>
    </source>
</evidence>
<evidence type="ECO:0000313" key="1">
    <source>
        <dbReference type="EMBL" id="AAN80975.1"/>
    </source>
</evidence>
<dbReference type="HOGENOM" id="CLU_2972168_0_0_6"/>
<name>A0A0H2VAW8_ECOL6</name>
<sequence length="58" mass="6400">MQAGHGRFDLRHQFKGFPAITEFYFGAVGIKVPHPVMLISGSENIVKESECVSLPGLR</sequence>
<keyword evidence="2" id="KW-1185">Reference proteome</keyword>
<accession>A0A0H2VAW8</accession>
<dbReference type="EMBL" id="AE014075">
    <property type="protein sequence ID" value="AAN80975.1"/>
    <property type="molecule type" value="Genomic_DNA"/>
</dbReference>
<protein>
    <submittedName>
        <fullName evidence="1">Uncharacterized protein</fullName>
    </submittedName>
</protein>